<reference evidence="2" key="1">
    <citation type="submission" date="2016-06" db="EMBL/GenBank/DDBJ databases">
        <title>Parallel loss of symbiosis genes in relatives of nitrogen-fixing non-legume Parasponia.</title>
        <authorList>
            <person name="Van Velzen R."/>
            <person name="Holmer R."/>
            <person name="Bu F."/>
            <person name="Rutten L."/>
            <person name="Van Zeijl A."/>
            <person name="Liu W."/>
            <person name="Santuari L."/>
            <person name="Cao Q."/>
            <person name="Sharma T."/>
            <person name="Shen D."/>
            <person name="Roswanjaya Y."/>
            <person name="Wardhani T."/>
            <person name="Kalhor M.S."/>
            <person name="Jansen J."/>
            <person name="Van den Hoogen J."/>
            <person name="Gungor B."/>
            <person name="Hartog M."/>
            <person name="Hontelez J."/>
            <person name="Verver J."/>
            <person name="Yang W.-C."/>
            <person name="Schijlen E."/>
            <person name="Repin R."/>
            <person name="Schilthuizen M."/>
            <person name="Schranz E."/>
            <person name="Heidstra R."/>
            <person name="Miyata K."/>
            <person name="Fedorova E."/>
            <person name="Kohlen W."/>
            <person name="Bisseling T."/>
            <person name="Smit S."/>
            <person name="Geurts R."/>
        </authorList>
    </citation>
    <scope>NUCLEOTIDE SEQUENCE [LARGE SCALE GENOMIC DNA]</scope>
    <source>
        <strain evidence="2">cv. WU1-14</strain>
    </source>
</reference>
<dbReference type="EMBL" id="JXTB01000220">
    <property type="protein sequence ID" value="PON52380.1"/>
    <property type="molecule type" value="Genomic_DNA"/>
</dbReference>
<protein>
    <submittedName>
        <fullName evidence="1">Uncharacterized protein</fullName>
    </submittedName>
</protein>
<keyword evidence="2" id="KW-1185">Reference proteome</keyword>
<evidence type="ECO:0000313" key="1">
    <source>
        <dbReference type="EMBL" id="PON52380.1"/>
    </source>
</evidence>
<dbReference type="AlphaFoldDB" id="A0A2P5BUB3"/>
<accession>A0A2P5BUB3</accession>
<proteinExistence type="predicted"/>
<evidence type="ECO:0000313" key="2">
    <source>
        <dbReference type="Proteomes" id="UP000237105"/>
    </source>
</evidence>
<sequence length="70" mass="7532">MVELIKEARLVGSLAMTEIAFDGFSVVDLGPPMDDKAFLCPLATVATKFLISCVLEIMSLPFVELTGTKP</sequence>
<organism evidence="1 2">
    <name type="scientific">Parasponia andersonii</name>
    <name type="common">Sponia andersonii</name>
    <dbReference type="NCBI Taxonomy" id="3476"/>
    <lineage>
        <taxon>Eukaryota</taxon>
        <taxon>Viridiplantae</taxon>
        <taxon>Streptophyta</taxon>
        <taxon>Embryophyta</taxon>
        <taxon>Tracheophyta</taxon>
        <taxon>Spermatophyta</taxon>
        <taxon>Magnoliopsida</taxon>
        <taxon>eudicotyledons</taxon>
        <taxon>Gunneridae</taxon>
        <taxon>Pentapetalae</taxon>
        <taxon>rosids</taxon>
        <taxon>fabids</taxon>
        <taxon>Rosales</taxon>
        <taxon>Cannabaceae</taxon>
        <taxon>Parasponia</taxon>
    </lineage>
</organism>
<gene>
    <name evidence="1" type="ORF">PanWU01x14_209740</name>
</gene>
<name>A0A2P5BUB3_PARAD</name>
<dbReference type="Proteomes" id="UP000237105">
    <property type="component" value="Unassembled WGS sequence"/>
</dbReference>
<comment type="caution">
    <text evidence="1">The sequence shown here is derived from an EMBL/GenBank/DDBJ whole genome shotgun (WGS) entry which is preliminary data.</text>
</comment>